<evidence type="ECO:0000259" key="2">
    <source>
        <dbReference type="Pfam" id="PF01609"/>
    </source>
</evidence>
<feature type="compositionally biased region" description="Basic and acidic residues" evidence="1">
    <location>
        <begin position="166"/>
        <end position="176"/>
    </location>
</feature>
<dbReference type="Gene3D" id="1.10.740.10">
    <property type="entry name" value="Transferase Inhibitor Protein From Tn5, Chain"/>
    <property type="match status" value="1"/>
</dbReference>
<evidence type="ECO:0000256" key="1">
    <source>
        <dbReference type="SAM" id="MobiDB-lite"/>
    </source>
</evidence>
<dbReference type="PANTHER" id="PTHR37319">
    <property type="entry name" value="TRANSPOSASE"/>
    <property type="match status" value="1"/>
</dbReference>
<name>A0A512MIB2_9BACT</name>
<organism evidence="4 5">
    <name type="scientific">Brevifollis gellanilyticus</name>
    <dbReference type="NCBI Taxonomy" id="748831"/>
    <lineage>
        <taxon>Bacteria</taxon>
        <taxon>Pseudomonadati</taxon>
        <taxon>Verrucomicrobiota</taxon>
        <taxon>Verrucomicrobiia</taxon>
        <taxon>Verrucomicrobiales</taxon>
        <taxon>Verrucomicrobiaceae</taxon>
    </lineage>
</organism>
<dbReference type="InterPro" id="IPR038215">
    <property type="entry name" value="TN5-like_N_sf"/>
</dbReference>
<dbReference type="EMBL" id="BKAG01000118">
    <property type="protein sequence ID" value="GEP46477.1"/>
    <property type="molecule type" value="Genomic_DNA"/>
</dbReference>
<comment type="caution">
    <text evidence="4">The sequence shown here is derived from an EMBL/GenBank/DDBJ whole genome shotgun (WGS) entry which is preliminary data.</text>
</comment>
<feature type="domain" description="Transposase Tn5-like N-terminal" evidence="3">
    <location>
        <begin position="21"/>
        <end position="77"/>
    </location>
</feature>
<feature type="region of interest" description="Disordered" evidence="1">
    <location>
        <begin position="166"/>
        <end position="185"/>
    </location>
</feature>
<dbReference type="NCBIfam" id="NF033590">
    <property type="entry name" value="transpos_IS4_3"/>
    <property type="match status" value="1"/>
</dbReference>
<dbReference type="OrthoDB" id="139608at2"/>
<dbReference type="GO" id="GO:0004803">
    <property type="term" value="F:transposase activity"/>
    <property type="evidence" value="ECO:0007669"/>
    <property type="project" value="InterPro"/>
</dbReference>
<sequence length="502" mass="56600">MDIEADCQSLVQGMEGDQLVQWAQAQLAQMDLGDSRRDERLGQLLAAMARRPGKTLPEQCGSPASLKAAYRLLQCQEVQPELILSSSAAATVEQIRARHRQGVLLCIQDTTSLDYTSHPAMEGRGPISNSTSVRGFFAHSSLLVGGQGVVHGLLECEVYARDEAAQKARKPGERNRQQAQAKESARWLRSLEQSARLCEQLPEAQSVINIADREADMYELFIQARQHHQASDGRLHVLIRAQHDRQLHPKQKQEQEQQQVQARLWEHLATQPAQARWSIHLPSAKGIHGQQARQVEVLWQRVRLEAPAHQRKYHGAHEPLELSVIMVREPVAPEGEQALEWVLLSSLEVDCEQQAQELVRWYALRWQIEVMHRIWKSGCRVEQRRFREARAAQAMIVLDLLSAVLLLGLVTQSRHDPEALAGPWLSDRQQEVLRARFESEKTGTAGKPLKLAQAVRWISQLAGHRGAPSSPPPGPEMLWRGLARLQDMEAGWLLSQMNQKCG</sequence>
<dbReference type="InterPro" id="IPR047768">
    <property type="entry name" value="Tn5p-like"/>
</dbReference>
<reference evidence="4 5" key="1">
    <citation type="submission" date="2019-07" db="EMBL/GenBank/DDBJ databases">
        <title>Whole genome shotgun sequence of Brevifollis gellanilyticus NBRC 108608.</title>
        <authorList>
            <person name="Hosoyama A."/>
            <person name="Uohara A."/>
            <person name="Ohji S."/>
            <person name="Ichikawa N."/>
        </authorList>
    </citation>
    <scope>NUCLEOTIDE SEQUENCE [LARGE SCALE GENOMIC DNA]</scope>
    <source>
        <strain evidence="4 5">NBRC 108608</strain>
    </source>
</reference>
<dbReference type="GO" id="GO:0003677">
    <property type="term" value="F:DNA binding"/>
    <property type="evidence" value="ECO:0007669"/>
    <property type="project" value="InterPro"/>
</dbReference>
<dbReference type="InterPro" id="IPR012337">
    <property type="entry name" value="RNaseH-like_sf"/>
</dbReference>
<feature type="domain" description="Transposase IS4-like" evidence="2">
    <location>
        <begin position="227"/>
        <end position="404"/>
    </location>
</feature>
<dbReference type="PANTHER" id="PTHR37319:SF1">
    <property type="entry name" value="TRANSPOSASE TN5 DIMERISATION DOMAIN-CONTAINING PROTEIN"/>
    <property type="match status" value="1"/>
</dbReference>
<accession>A0A512MIB2</accession>
<dbReference type="AlphaFoldDB" id="A0A512MIB2"/>
<dbReference type="InterPro" id="IPR054836">
    <property type="entry name" value="Tn5_transposase"/>
</dbReference>
<dbReference type="Pfam" id="PF01609">
    <property type="entry name" value="DDE_Tnp_1"/>
    <property type="match status" value="1"/>
</dbReference>
<evidence type="ECO:0000259" key="3">
    <source>
        <dbReference type="Pfam" id="PF14706"/>
    </source>
</evidence>
<dbReference type="InterPro" id="IPR002559">
    <property type="entry name" value="Transposase_11"/>
</dbReference>
<dbReference type="GO" id="GO:0006313">
    <property type="term" value="P:DNA transposition"/>
    <property type="evidence" value="ECO:0007669"/>
    <property type="project" value="InterPro"/>
</dbReference>
<dbReference type="Pfam" id="PF14706">
    <property type="entry name" value="Tnp_DNA_bind"/>
    <property type="match status" value="1"/>
</dbReference>
<dbReference type="InterPro" id="IPR014735">
    <property type="entry name" value="Transposase_Tn5-like_N"/>
</dbReference>
<dbReference type="Gene3D" id="3.90.350.10">
    <property type="entry name" value="Transposase Inhibitor Protein From Tn5, Chain A, domain 1"/>
    <property type="match status" value="1"/>
</dbReference>
<dbReference type="SUPFAM" id="SSF53098">
    <property type="entry name" value="Ribonuclease H-like"/>
    <property type="match status" value="1"/>
</dbReference>
<dbReference type="Proteomes" id="UP000321577">
    <property type="component" value="Unassembled WGS sequence"/>
</dbReference>
<evidence type="ECO:0000313" key="5">
    <source>
        <dbReference type="Proteomes" id="UP000321577"/>
    </source>
</evidence>
<keyword evidence="5" id="KW-1185">Reference proteome</keyword>
<dbReference type="RefSeq" id="WP_146856388.1">
    <property type="nucleotide sequence ID" value="NZ_BKAG01000118.1"/>
</dbReference>
<dbReference type="Gene3D" id="1.10.246.40">
    <property type="entry name" value="Tn5 transposase, domain 1"/>
    <property type="match status" value="1"/>
</dbReference>
<dbReference type="InterPro" id="IPR014737">
    <property type="entry name" value="Transposase_Tn5-like_C"/>
</dbReference>
<gene>
    <name evidence="4" type="ORF">BGE01nite_57680</name>
</gene>
<protein>
    <submittedName>
        <fullName evidence="4">IS4 family transposase</fullName>
    </submittedName>
</protein>
<proteinExistence type="predicted"/>
<evidence type="ECO:0000313" key="4">
    <source>
        <dbReference type="EMBL" id="GEP46477.1"/>
    </source>
</evidence>